<keyword evidence="5" id="KW-1185">Reference proteome</keyword>
<dbReference type="AlphaFoldDB" id="A0A930V0K8"/>
<keyword evidence="2" id="KW-0472">Membrane</keyword>
<keyword evidence="2" id="KW-1133">Transmembrane helix</keyword>
<feature type="transmembrane region" description="Helical" evidence="2">
    <location>
        <begin position="158"/>
        <end position="191"/>
    </location>
</feature>
<feature type="transmembrane region" description="Helical" evidence="2">
    <location>
        <begin position="111"/>
        <end position="137"/>
    </location>
</feature>
<accession>A0A930V0K8</accession>
<feature type="compositionally biased region" description="Low complexity" evidence="1">
    <location>
        <begin position="42"/>
        <end position="80"/>
    </location>
</feature>
<sequence>MSDQDQPDESMPSTHQPYGQQPPRDNPYAPGQSSYPTPPSPSQGQPYGQEPTQPYGQQPYGQQPYGQQPYGQQPYGQQPYASKDPAGQPHEYSYGYQGAIPPNHPSSTTAMVLGIVSLAGSALCLLPIIVAPFAWWLGAKARKEIDREPQRYGGRSQATAGFVMGIIGTILLVLGVAFFVLIIALAATGALDDSGSSYNSSY</sequence>
<reference evidence="4" key="1">
    <citation type="submission" date="2020-11" db="EMBL/GenBank/DDBJ databases">
        <title>Nocardioides sp. CBS4Y-1, whole genome shotgun sequence.</title>
        <authorList>
            <person name="Tuo L."/>
        </authorList>
    </citation>
    <scope>NUCLEOTIDE SEQUENCE</scope>
    <source>
        <strain evidence="4">CBS4Y-1</strain>
    </source>
</reference>
<evidence type="ECO:0000313" key="5">
    <source>
        <dbReference type="Proteomes" id="UP000656804"/>
    </source>
</evidence>
<dbReference type="Pfam" id="PF13828">
    <property type="entry name" value="DUF4190"/>
    <property type="match status" value="1"/>
</dbReference>
<protein>
    <submittedName>
        <fullName evidence="4">DUF4190 domain-containing protein</fullName>
    </submittedName>
</protein>
<dbReference type="InterPro" id="IPR025241">
    <property type="entry name" value="DUF4190"/>
</dbReference>
<feature type="region of interest" description="Disordered" evidence="1">
    <location>
        <begin position="1"/>
        <end position="100"/>
    </location>
</feature>
<dbReference type="Proteomes" id="UP000656804">
    <property type="component" value="Unassembled WGS sequence"/>
</dbReference>
<keyword evidence="2" id="KW-0812">Transmembrane</keyword>
<organism evidence="4 5">
    <name type="scientific">Nocardioides acrostichi</name>
    <dbReference type="NCBI Taxonomy" id="2784339"/>
    <lineage>
        <taxon>Bacteria</taxon>
        <taxon>Bacillati</taxon>
        <taxon>Actinomycetota</taxon>
        <taxon>Actinomycetes</taxon>
        <taxon>Propionibacteriales</taxon>
        <taxon>Nocardioidaceae</taxon>
        <taxon>Nocardioides</taxon>
    </lineage>
</organism>
<evidence type="ECO:0000259" key="3">
    <source>
        <dbReference type="Pfam" id="PF13828"/>
    </source>
</evidence>
<name>A0A930V0K8_9ACTN</name>
<proteinExistence type="predicted"/>
<evidence type="ECO:0000256" key="2">
    <source>
        <dbReference type="SAM" id="Phobius"/>
    </source>
</evidence>
<feature type="domain" description="DUF4190" evidence="3">
    <location>
        <begin position="108"/>
        <end position="174"/>
    </location>
</feature>
<comment type="caution">
    <text evidence="4">The sequence shown here is derived from an EMBL/GenBank/DDBJ whole genome shotgun (WGS) entry which is preliminary data.</text>
</comment>
<gene>
    <name evidence="4" type="ORF">ISG29_12305</name>
</gene>
<dbReference type="RefSeq" id="WP_194503727.1">
    <property type="nucleotide sequence ID" value="NZ_JADIVZ010000005.1"/>
</dbReference>
<dbReference type="EMBL" id="JADIVZ010000005">
    <property type="protein sequence ID" value="MBF4162475.1"/>
    <property type="molecule type" value="Genomic_DNA"/>
</dbReference>
<evidence type="ECO:0000313" key="4">
    <source>
        <dbReference type="EMBL" id="MBF4162475.1"/>
    </source>
</evidence>
<evidence type="ECO:0000256" key="1">
    <source>
        <dbReference type="SAM" id="MobiDB-lite"/>
    </source>
</evidence>